<comment type="caution">
    <text evidence="3">The sequence shown here is derived from an EMBL/GenBank/DDBJ whole genome shotgun (WGS) entry which is preliminary data.</text>
</comment>
<dbReference type="SUPFAM" id="SSF55658">
    <property type="entry name" value="L9 N-domain-like"/>
    <property type="match status" value="1"/>
</dbReference>
<dbReference type="InterPro" id="IPR009027">
    <property type="entry name" value="Ribosomal_bL9/RNase_H1_N"/>
</dbReference>
<feature type="compositionally biased region" description="Pro residues" evidence="1">
    <location>
        <begin position="69"/>
        <end position="83"/>
    </location>
</feature>
<dbReference type="InterPro" id="IPR037056">
    <property type="entry name" value="RNase_H1_N_sf"/>
</dbReference>
<dbReference type="STRING" id="39966.A0A369JRJ3"/>
<feature type="domain" description="Ribonuclease H1 N-terminal" evidence="2">
    <location>
        <begin position="134"/>
        <end position="173"/>
    </location>
</feature>
<gene>
    <name evidence="3" type="ORF">Hypma_008436</name>
</gene>
<feature type="region of interest" description="Disordered" evidence="1">
    <location>
        <begin position="211"/>
        <end position="233"/>
    </location>
</feature>
<evidence type="ECO:0000259" key="2">
    <source>
        <dbReference type="Pfam" id="PF01693"/>
    </source>
</evidence>
<evidence type="ECO:0000313" key="4">
    <source>
        <dbReference type="Proteomes" id="UP000076154"/>
    </source>
</evidence>
<name>A0A369JRJ3_HYPMA</name>
<evidence type="ECO:0000256" key="1">
    <source>
        <dbReference type="SAM" id="MobiDB-lite"/>
    </source>
</evidence>
<organism evidence="3 4">
    <name type="scientific">Hypsizygus marmoreus</name>
    <name type="common">White beech mushroom</name>
    <name type="synonym">Agaricus marmoreus</name>
    <dbReference type="NCBI Taxonomy" id="39966"/>
    <lineage>
        <taxon>Eukaryota</taxon>
        <taxon>Fungi</taxon>
        <taxon>Dikarya</taxon>
        <taxon>Basidiomycota</taxon>
        <taxon>Agaricomycotina</taxon>
        <taxon>Agaricomycetes</taxon>
        <taxon>Agaricomycetidae</taxon>
        <taxon>Agaricales</taxon>
        <taxon>Tricholomatineae</taxon>
        <taxon>Lyophyllaceae</taxon>
        <taxon>Hypsizygus</taxon>
    </lineage>
</organism>
<dbReference type="Pfam" id="PF01693">
    <property type="entry name" value="Cauli_VI"/>
    <property type="match status" value="1"/>
</dbReference>
<feature type="compositionally biased region" description="Low complexity" evidence="1">
    <location>
        <begin position="1"/>
        <end position="11"/>
    </location>
</feature>
<dbReference type="Proteomes" id="UP000076154">
    <property type="component" value="Unassembled WGS sequence"/>
</dbReference>
<proteinExistence type="predicted"/>
<accession>A0A369JRJ3</accession>
<reference evidence="3" key="1">
    <citation type="submission" date="2018-04" db="EMBL/GenBank/DDBJ databases">
        <title>Whole genome sequencing of Hypsizygus marmoreus.</title>
        <authorList>
            <person name="Choi I.-G."/>
            <person name="Min B."/>
            <person name="Kim J.-G."/>
            <person name="Kim S."/>
            <person name="Oh Y.-L."/>
            <person name="Kong W.-S."/>
            <person name="Park H."/>
            <person name="Jeong J."/>
            <person name="Song E.-S."/>
        </authorList>
    </citation>
    <scope>NUCLEOTIDE SEQUENCE [LARGE SCALE GENOMIC DNA]</scope>
    <source>
        <strain evidence="3">51987-8</strain>
    </source>
</reference>
<feature type="region of interest" description="Disordered" evidence="1">
    <location>
        <begin position="1"/>
        <end position="38"/>
    </location>
</feature>
<dbReference type="EMBL" id="LUEZ02000044">
    <property type="protein sequence ID" value="RDB24448.1"/>
    <property type="molecule type" value="Genomic_DNA"/>
</dbReference>
<evidence type="ECO:0000313" key="3">
    <source>
        <dbReference type="EMBL" id="RDB24448.1"/>
    </source>
</evidence>
<dbReference type="Gene3D" id="3.40.970.10">
    <property type="entry name" value="Ribonuclease H1, N-terminal domain"/>
    <property type="match status" value="1"/>
</dbReference>
<feature type="compositionally biased region" description="Polar residues" evidence="1">
    <location>
        <begin position="212"/>
        <end position="221"/>
    </location>
</feature>
<dbReference type="OrthoDB" id="2675575at2759"/>
<dbReference type="AlphaFoldDB" id="A0A369JRJ3"/>
<feature type="region of interest" description="Disordered" evidence="1">
    <location>
        <begin position="61"/>
        <end position="87"/>
    </location>
</feature>
<dbReference type="InterPro" id="IPR011320">
    <property type="entry name" value="RNase_H1_N"/>
</dbReference>
<dbReference type="InParanoid" id="A0A369JRJ3"/>
<protein>
    <recommendedName>
        <fullName evidence="2">Ribonuclease H1 N-terminal domain-containing protein</fullName>
    </recommendedName>
</protein>
<keyword evidence="4" id="KW-1185">Reference proteome</keyword>
<sequence>MTQMKAPAPATSIPPPTTSTPAPQARHRGLRYPDDDKYWVNHPDVNAARKANRHAHIQLEPGREAQAPRPLPVPQIPQTPPVSPARGASKTIRACKSQPLRSPKAKVQAEVRRIEAPHPSQIQPPAPRAVIQGYYAITVGQEVGLFYTWPDVQARISGVSGNTQAKYDSFLEALQVYSDAYVTGHVIAQPVPNGPFDKFQQAAVRSPLLRTPTRSAHTPTKSARADGPSRLPVVDLCTSDEESDGDEIMKLTLALSLKATLE</sequence>